<protein>
    <submittedName>
        <fullName evidence="1">Uncharacterized protein</fullName>
    </submittedName>
</protein>
<proteinExistence type="predicted"/>
<dbReference type="Proteomes" id="UP000253426">
    <property type="component" value="Unassembled WGS sequence"/>
</dbReference>
<accession>A0A366HFV6</accession>
<evidence type="ECO:0000313" key="1">
    <source>
        <dbReference type="EMBL" id="RBP40348.1"/>
    </source>
</evidence>
<dbReference type="AlphaFoldDB" id="A0A366HFV6"/>
<gene>
    <name evidence="1" type="ORF">DES53_10854</name>
</gene>
<dbReference type="RefSeq" id="WP_113960223.1">
    <property type="nucleotide sequence ID" value="NZ_QNRR01000008.1"/>
</dbReference>
<reference evidence="1 2" key="1">
    <citation type="submission" date="2018-06" db="EMBL/GenBank/DDBJ databases">
        <title>Genomic Encyclopedia of Type Strains, Phase IV (KMG-IV): sequencing the most valuable type-strain genomes for metagenomic binning, comparative biology and taxonomic classification.</title>
        <authorList>
            <person name="Goeker M."/>
        </authorList>
    </citation>
    <scope>NUCLEOTIDE SEQUENCE [LARGE SCALE GENOMIC DNA]</scope>
    <source>
        <strain evidence="1 2">DSM 25532</strain>
    </source>
</reference>
<comment type="caution">
    <text evidence="1">The sequence shown here is derived from an EMBL/GenBank/DDBJ whole genome shotgun (WGS) entry which is preliminary data.</text>
</comment>
<keyword evidence="2" id="KW-1185">Reference proteome</keyword>
<evidence type="ECO:0000313" key="2">
    <source>
        <dbReference type="Proteomes" id="UP000253426"/>
    </source>
</evidence>
<sequence>MKSKTSRKPFVILRRFTSLLPMRYRCAALLFSTVFLFPFILLAMGVGVLVSALLEGVATLSRWAADAAGLSSRAKLQDLPRSSASAPPLQS</sequence>
<dbReference type="EMBL" id="QNRR01000008">
    <property type="protein sequence ID" value="RBP40348.1"/>
    <property type="molecule type" value="Genomic_DNA"/>
</dbReference>
<name>A0A366HFV6_9BACT</name>
<organism evidence="1 2">
    <name type="scientific">Roseimicrobium gellanilyticum</name>
    <dbReference type="NCBI Taxonomy" id="748857"/>
    <lineage>
        <taxon>Bacteria</taxon>
        <taxon>Pseudomonadati</taxon>
        <taxon>Verrucomicrobiota</taxon>
        <taxon>Verrucomicrobiia</taxon>
        <taxon>Verrucomicrobiales</taxon>
        <taxon>Verrucomicrobiaceae</taxon>
        <taxon>Roseimicrobium</taxon>
    </lineage>
</organism>